<reference evidence="2 3" key="1">
    <citation type="journal article" date="2013" name="PLoS Genet.">
        <title>The genome and development-dependent transcriptomes of Pyronema confluens: a window into fungal evolution.</title>
        <authorList>
            <person name="Traeger S."/>
            <person name="Altegoer F."/>
            <person name="Freitag M."/>
            <person name="Gabaldon T."/>
            <person name="Kempken F."/>
            <person name="Kumar A."/>
            <person name="Marcet-Houben M."/>
            <person name="Poggeler S."/>
            <person name="Stajich J.E."/>
            <person name="Nowrousian M."/>
        </authorList>
    </citation>
    <scope>NUCLEOTIDE SEQUENCE [LARGE SCALE GENOMIC DNA]</scope>
    <source>
        <strain evidence="3">CBS 100304</strain>
        <tissue evidence="2">Vegetative mycelium</tissue>
    </source>
</reference>
<name>U4L1V2_PYROM</name>
<dbReference type="AlphaFoldDB" id="U4L1V2"/>
<protein>
    <submittedName>
        <fullName evidence="2">Uncharacterized protein</fullName>
    </submittedName>
</protein>
<keyword evidence="3" id="KW-1185">Reference proteome</keyword>
<dbReference type="EMBL" id="HF935511">
    <property type="protein sequence ID" value="CCX10095.1"/>
    <property type="molecule type" value="Genomic_DNA"/>
</dbReference>
<evidence type="ECO:0000256" key="1">
    <source>
        <dbReference type="SAM" id="MobiDB-lite"/>
    </source>
</evidence>
<dbReference type="Proteomes" id="UP000018144">
    <property type="component" value="Unassembled WGS sequence"/>
</dbReference>
<feature type="compositionally biased region" description="Low complexity" evidence="1">
    <location>
        <begin position="416"/>
        <end position="444"/>
    </location>
</feature>
<dbReference type="InterPro" id="IPR008164">
    <property type="entry name" value="XGLTT_rpt"/>
</dbReference>
<feature type="region of interest" description="Disordered" evidence="1">
    <location>
        <begin position="712"/>
        <end position="736"/>
    </location>
</feature>
<evidence type="ECO:0000313" key="2">
    <source>
        <dbReference type="EMBL" id="CCX10095.1"/>
    </source>
</evidence>
<sequence>MDQYPDGIPIDPALLELEAAQANNGQPAPTWNSNTGVIQPRSAPTQSNSDYAVVGSASFQQNADHWLSLFGYLNSPFPAEANPLFPTNTNNYNGYSANPAYAAPMAPMRSHDPAFEAAALEPAIAPSADAPAANGTPTPSSVVIDLTGDSPPRPAAIGANIPSTSSTSAQAFLSTGAGSNHFGLPPVPVNSPQAGILATPSALVPPPAASTPGTGTAVAASPALTPRAMGYPMQKDCMIKCGLPLEGLLTWRELSESEQQSAIDRLIQNVPNTTREFATYHLKTQMGKYKDEKKRQIKKMEERLRAASKAAKGTGEAGIGCAAEAAAVTTAEATGNEGVQTQMMGGQAPQGFVAPGIVAPGLVAPGLVAPGVVVPGGQASQMSVTGQGINVAPTLAAKNHQSQRHPSVLAGFKAQTPTTPAASPASAETPTPAAAAAAAATATPTPAPRRRGRPPGSKNRPAIPTTPGLIQPALGTAPAQVTGSPAAPSPGQLLPSFLSSSNPEQVLGPASPLGTPAQAPVDQAQSPDAQTPDPANTAIVVATPPTRGRPPRYGPPLPKYFRFRLPVDCDASVQKAPSAPAAAQQQTSNPATNVIPQKVPAAMPNAIQSLHSQQNDSALLASLASVGTGSWTAVNTPQRPATLQQLNSMRPPTSSFNTNASYIQGPVDTLMVGQPVVATNYQPAAADVGGQSIVTMFGMGMDIDDEEDVKVKVEEDSGDENRVKRRKLGDKGSEHA</sequence>
<accession>U4L1V2</accession>
<feature type="region of interest" description="Disordered" evidence="1">
    <location>
        <begin position="415"/>
        <end position="554"/>
    </location>
</feature>
<proteinExistence type="predicted"/>
<feature type="region of interest" description="Disordered" evidence="1">
    <location>
        <begin position="24"/>
        <end position="49"/>
    </location>
</feature>
<dbReference type="OrthoDB" id="10577267at2759"/>
<feature type="compositionally biased region" description="Basic and acidic residues" evidence="1">
    <location>
        <begin position="712"/>
        <end position="722"/>
    </location>
</feature>
<gene>
    <name evidence="2" type="ORF">PCON_09688</name>
</gene>
<dbReference type="Pfam" id="PF01744">
    <property type="entry name" value="GLTT"/>
    <property type="match status" value="1"/>
</dbReference>
<evidence type="ECO:0000313" key="3">
    <source>
        <dbReference type="Proteomes" id="UP000018144"/>
    </source>
</evidence>
<organism evidence="2 3">
    <name type="scientific">Pyronema omphalodes (strain CBS 100304)</name>
    <name type="common">Pyronema confluens</name>
    <dbReference type="NCBI Taxonomy" id="1076935"/>
    <lineage>
        <taxon>Eukaryota</taxon>
        <taxon>Fungi</taxon>
        <taxon>Dikarya</taxon>
        <taxon>Ascomycota</taxon>
        <taxon>Pezizomycotina</taxon>
        <taxon>Pezizomycetes</taxon>
        <taxon>Pezizales</taxon>
        <taxon>Pyronemataceae</taxon>
        <taxon>Pyronema</taxon>
    </lineage>
</organism>